<name>A0A239AM95_9BACT</name>
<evidence type="ECO:0000256" key="1">
    <source>
        <dbReference type="ARBA" id="ARBA00001933"/>
    </source>
</evidence>
<dbReference type="AlphaFoldDB" id="A0A239AM95"/>
<dbReference type="InterPro" id="IPR015424">
    <property type="entry name" value="PyrdxlP-dep_Trfase"/>
</dbReference>
<dbReference type="EMBL" id="FZOC01000004">
    <property type="protein sequence ID" value="SNR96098.1"/>
    <property type="molecule type" value="Genomic_DNA"/>
</dbReference>
<reference evidence="8 9" key="1">
    <citation type="submission" date="2017-06" db="EMBL/GenBank/DDBJ databases">
        <authorList>
            <person name="Kim H.J."/>
            <person name="Triplett B.A."/>
        </authorList>
    </citation>
    <scope>NUCLEOTIDE SEQUENCE [LARGE SCALE GENOMIC DNA]</scope>
    <source>
        <strain evidence="8 9">DSM 13116</strain>
    </source>
</reference>
<evidence type="ECO:0000256" key="6">
    <source>
        <dbReference type="RuleBase" id="RU000481"/>
    </source>
</evidence>
<keyword evidence="9" id="KW-1185">Reference proteome</keyword>
<keyword evidence="4 6" id="KW-0808">Transferase</keyword>
<dbReference type="GO" id="GO:0008483">
    <property type="term" value="F:transaminase activity"/>
    <property type="evidence" value="ECO:0007669"/>
    <property type="project" value="UniProtKB-KW"/>
</dbReference>
<keyword evidence="3 6" id="KW-0032">Aminotransferase</keyword>
<comment type="similarity">
    <text evidence="2 6">Belongs to the class-I pyridoxal-phosphate-dependent aminotransferase family.</text>
</comment>
<evidence type="ECO:0000313" key="9">
    <source>
        <dbReference type="Proteomes" id="UP000198324"/>
    </source>
</evidence>
<dbReference type="InterPro" id="IPR004839">
    <property type="entry name" value="Aminotransferase_I/II_large"/>
</dbReference>
<dbReference type="InterPro" id="IPR050596">
    <property type="entry name" value="AspAT/PAT-like"/>
</dbReference>
<evidence type="ECO:0000256" key="5">
    <source>
        <dbReference type="ARBA" id="ARBA00022898"/>
    </source>
</evidence>
<keyword evidence="5" id="KW-0663">Pyridoxal phosphate</keyword>
<evidence type="ECO:0000256" key="2">
    <source>
        <dbReference type="ARBA" id="ARBA00007441"/>
    </source>
</evidence>
<dbReference type="PANTHER" id="PTHR46383">
    <property type="entry name" value="ASPARTATE AMINOTRANSFERASE"/>
    <property type="match status" value="1"/>
</dbReference>
<dbReference type="EC" id="2.6.1.-" evidence="6"/>
<evidence type="ECO:0000256" key="3">
    <source>
        <dbReference type="ARBA" id="ARBA00022576"/>
    </source>
</evidence>
<evidence type="ECO:0000256" key="4">
    <source>
        <dbReference type="ARBA" id="ARBA00022679"/>
    </source>
</evidence>
<dbReference type="GO" id="GO:0030170">
    <property type="term" value="F:pyridoxal phosphate binding"/>
    <property type="evidence" value="ECO:0007669"/>
    <property type="project" value="InterPro"/>
</dbReference>
<dbReference type="PROSITE" id="PS00105">
    <property type="entry name" value="AA_TRANSFER_CLASS_1"/>
    <property type="match status" value="1"/>
</dbReference>
<dbReference type="GO" id="GO:0006520">
    <property type="term" value="P:amino acid metabolic process"/>
    <property type="evidence" value="ECO:0007669"/>
    <property type="project" value="InterPro"/>
</dbReference>
<evidence type="ECO:0000259" key="7">
    <source>
        <dbReference type="Pfam" id="PF00155"/>
    </source>
</evidence>
<gene>
    <name evidence="8" type="ORF">SAMN04488503_2052</name>
</gene>
<comment type="cofactor">
    <cofactor evidence="1 6">
        <name>pyridoxal 5'-phosphate</name>
        <dbReference type="ChEBI" id="CHEBI:597326"/>
    </cofactor>
</comment>
<proteinExistence type="inferred from homology"/>
<feature type="domain" description="Aminotransferase class I/classII large" evidence="7">
    <location>
        <begin position="35"/>
        <end position="385"/>
    </location>
</feature>
<dbReference type="OrthoDB" id="9804474at2"/>
<dbReference type="InterPro" id="IPR015421">
    <property type="entry name" value="PyrdxlP-dep_Trfase_major"/>
</dbReference>
<dbReference type="Proteomes" id="UP000198324">
    <property type="component" value="Unassembled WGS sequence"/>
</dbReference>
<dbReference type="Gene3D" id="3.40.640.10">
    <property type="entry name" value="Type I PLP-dependent aspartate aminotransferase-like (Major domain)"/>
    <property type="match status" value="1"/>
</dbReference>
<evidence type="ECO:0000313" key="8">
    <source>
        <dbReference type="EMBL" id="SNR96098.1"/>
    </source>
</evidence>
<dbReference type="CDD" id="cd00609">
    <property type="entry name" value="AAT_like"/>
    <property type="match status" value="1"/>
</dbReference>
<organism evidence="8 9">
    <name type="scientific">Humidesulfovibrio mexicanus</name>
    <dbReference type="NCBI Taxonomy" id="147047"/>
    <lineage>
        <taxon>Bacteria</taxon>
        <taxon>Pseudomonadati</taxon>
        <taxon>Thermodesulfobacteriota</taxon>
        <taxon>Desulfovibrionia</taxon>
        <taxon>Desulfovibrionales</taxon>
        <taxon>Desulfovibrionaceae</taxon>
        <taxon>Humidesulfovibrio</taxon>
    </lineage>
</organism>
<dbReference type="Pfam" id="PF00155">
    <property type="entry name" value="Aminotran_1_2"/>
    <property type="match status" value="1"/>
</dbReference>
<sequence>MSENVRVSQRASEITPFLVMDILEAAHRLEAAGHTVIHLEIGEPDFDTPECVKEAAKKALADGETHYTHSLGLLPLREAICENLAQRYGVAVDPGQVIVTQGTSPAMLLLFSTILEAGDEVILSDPAYACYDNFIRFAGARPVRVPVTEDDSFQYRPAAIEAAMTPKTRAILLNSPANPTGTLLSAERMDAVCRLADSRGAFVVSDEIYGGLVYEGSEHSALEFSDRAFVLNGFSKLYAMTGWRLGYLVAPKEFIRPMQKLCQNFFISANSVAQRAGVAALEKGAEDVARMKAVYDERRRFLLPRLKALGLGVANDPTGAFYVLANARHWAANFGGSSLRLAYDILEKCHVGVTPGIDFGQGAEGYLRFSYANSLENIAEAVRRLEKYAALA</sequence>
<dbReference type="InterPro" id="IPR004838">
    <property type="entry name" value="NHTrfase_class1_PyrdxlP-BS"/>
</dbReference>
<accession>A0A239AM95</accession>
<dbReference type="SUPFAM" id="SSF53383">
    <property type="entry name" value="PLP-dependent transferases"/>
    <property type="match status" value="1"/>
</dbReference>
<dbReference type="FunFam" id="3.40.640.10:FF:000033">
    <property type="entry name" value="Aspartate aminotransferase"/>
    <property type="match status" value="1"/>
</dbReference>
<protein>
    <recommendedName>
        <fullName evidence="6">Aminotransferase</fullName>
        <ecNumber evidence="6">2.6.1.-</ecNumber>
    </recommendedName>
</protein>
<dbReference type="RefSeq" id="WP_089274284.1">
    <property type="nucleotide sequence ID" value="NZ_FZOC01000004.1"/>
</dbReference>
<dbReference type="PANTHER" id="PTHR46383:SF2">
    <property type="entry name" value="AMINOTRANSFERASE"/>
    <property type="match status" value="1"/>
</dbReference>